<dbReference type="AlphaFoldDB" id="A0A4R6U772"/>
<protein>
    <submittedName>
        <fullName evidence="2">Uncharacterized protein YqkB</fullName>
    </submittedName>
</protein>
<sequence length="111" mass="12202">MKLNMSKATEAKVTNMLTSSQNVLRLVYDSEGCGCAVSGVPTLYEANAKDVGSEQRADCPLPVYYWPPHQVFFGDEALTLKANETNNTFTLRNDSEILNARLTVKQPSASK</sequence>
<feature type="domain" description="Core" evidence="1">
    <location>
        <begin position="1"/>
        <end position="105"/>
    </location>
</feature>
<dbReference type="InterPro" id="IPR035903">
    <property type="entry name" value="HesB-like_dom_sf"/>
</dbReference>
<evidence type="ECO:0000313" key="3">
    <source>
        <dbReference type="Proteomes" id="UP000295632"/>
    </source>
</evidence>
<organism evidence="2 3">
    <name type="scientific">Aureibacillus halotolerans</name>
    <dbReference type="NCBI Taxonomy" id="1508390"/>
    <lineage>
        <taxon>Bacteria</taxon>
        <taxon>Bacillati</taxon>
        <taxon>Bacillota</taxon>
        <taxon>Bacilli</taxon>
        <taxon>Bacillales</taxon>
        <taxon>Bacillaceae</taxon>
        <taxon>Aureibacillus</taxon>
    </lineage>
</organism>
<dbReference type="Gene3D" id="2.60.300.12">
    <property type="entry name" value="HesB-like domain"/>
    <property type="match status" value="1"/>
</dbReference>
<evidence type="ECO:0000313" key="2">
    <source>
        <dbReference type="EMBL" id="TDQ41616.1"/>
    </source>
</evidence>
<dbReference type="EMBL" id="SNYJ01000003">
    <property type="protein sequence ID" value="TDQ41616.1"/>
    <property type="molecule type" value="Genomic_DNA"/>
</dbReference>
<proteinExistence type="predicted"/>
<gene>
    <name evidence="2" type="ORF">EV213_103195</name>
</gene>
<accession>A0A4R6U772</accession>
<dbReference type="SUPFAM" id="SSF89360">
    <property type="entry name" value="HesB-like domain"/>
    <property type="match status" value="1"/>
</dbReference>
<dbReference type="OrthoDB" id="2361087at2"/>
<evidence type="ECO:0000259" key="1">
    <source>
        <dbReference type="Pfam" id="PF01521"/>
    </source>
</evidence>
<dbReference type="RefSeq" id="WP_133579476.1">
    <property type="nucleotide sequence ID" value="NZ_SNYJ01000003.1"/>
</dbReference>
<keyword evidence="3" id="KW-1185">Reference proteome</keyword>
<reference evidence="2 3" key="1">
    <citation type="submission" date="2019-03" db="EMBL/GenBank/DDBJ databases">
        <title>Genomic Encyclopedia of Type Strains, Phase IV (KMG-IV): sequencing the most valuable type-strain genomes for metagenomic binning, comparative biology and taxonomic classification.</title>
        <authorList>
            <person name="Goeker M."/>
        </authorList>
    </citation>
    <scope>NUCLEOTIDE SEQUENCE [LARGE SCALE GENOMIC DNA]</scope>
    <source>
        <strain evidence="2 3">DSM 28697</strain>
    </source>
</reference>
<name>A0A4R6U772_9BACI</name>
<dbReference type="Proteomes" id="UP000295632">
    <property type="component" value="Unassembled WGS sequence"/>
</dbReference>
<dbReference type="InterPro" id="IPR000361">
    <property type="entry name" value="ATAP_core_dom"/>
</dbReference>
<comment type="caution">
    <text evidence="2">The sequence shown here is derived from an EMBL/GenBank/DDBJ whole genome shotgun (WGS) entry which is preliminary data.</text>
</comment>
<dbReference type="Pfam" id="PF01521">
    <property type="entry name" value="Fe-S_biosyn"/>
    <property type="match status" value="1"/>
</dbReference>